<protein>
    <submittedName>
        <fullName evidence="2">GNAT family N-acetyltransferase</fullName>
    </submittedName>
</protein>
<accession>A0A6A5XXV5</accession>
<organism evidence="2 3">
    <name type="scientific">Aaosphaeria arxii CBS 175.79</name>
    <dbReference type="NCBI Taxonomy" id="1450172"/>
    <lineage>
        <taxon>Eukaryota</taxon>
        <taxon>Fungi</taxon>
        <taxon>Dikarya</taxon>
        <taxon>Ascomycota</taxon>
        <taxon>Pezizomycotina</taxon>
        <taxon>Dothideomycetes</taxon>
        <taxon>Pleosporomycetidae</taxon>
        <taxon>Pleosporales</taxon>
        <taxon>Pleosporales incertae sedis</taxon>
        <taxon>Aaosphaeria</taxon>
    </lineage>
</organism>
<dbReference type="SUPFAM" id="SSF55729">
    <property type="entry name" value="Acyl-CoA N-acyltransferases (Nat)"/>
    <property type="match status" value="1"/>
</dbReference>
<dbReference type="GO" id="GO:0016747">
    <property type="term" value="F:acyltransferase activity, transferring groups other than amino-acyl groups"/>
    <property type="evidence" value="ECO:0007669"/>
    <property type="project" value="InterPro"/>
</dbReference>
<dbReference type="PROSITE" id="PS51186">
    <property type="entry name" value="GNAT"/>
    <property type="match status" value="1"/>
</dbReference>
<reference evidence="2" key="1">
    <citation type="journal article" date="2020" name="Stud. Mycol.">
        <title>101 Dothideomycetes genomes: a test case for predicting lifestyles and emergence of pathogens.</title>
        <authorList>
            <person name="Haridas S."/>
            <person name="Albert R."/>
            <person name="Binder M."/>
            <person name="Bloem J."/>
            <person name="Labutti K."/>
            <person name="Salamov A."/>
            <person name="Andreopoulos B."/>
            <person name="Baker S."/>
            <person name="Barry K."/>
            <person name="Bills G."/>
            <person name="Bluhm B."/>
            <person name="Cannon C."/>
            <person name="Castanera R."/>
            <person name="Culley D."/>
            <person name="Daum C."/>
            <person name="Ezra D."/>
            <person name="Gonzalez J."/>
            <person name="Henrissat B."/>
            <person name="Kuo A."/>
            <person name="Liang C."/>
            <person name="Lipzen A."/>
            <person name="Lutzoni F."/>
            <person name="Magnuson J."/>
            <person name="Mondo S."/>
            <person name="Nolan M."/>
            <person name="Ohm R."/>
            <person name="Pangilinan J."/>
            <person name="Park H.-J."/>
            <person name="Ramirez L."/>
            <person name="Alfaro M."/>
            <person name="Sun H."/>
            <person name="Tritt A."/>
            <person name="Yoshinaga Y."/>
            <person name="Zwiers L.-H."/>
            <person name="Turgeon B."/>
            <person name="Goodwin S."/>
            <person name="Spatafora J."/>
            <person name="Crous P."/>
            <person name="Grigoriev I."/>
        </authorList>
    </citation>
    <scope>NUCLEOTIDE SEQUENCE</scope>
    <source>
        <strain evidence="2">CBS 175.79</strain>
    </source>
</reference>
<keyword evidence="3" id="KW-1185">Reference proteome</keyword>
<dbReference type="CDD" id="cd04301">
    <property type="entry name" value="NAT_SF"/>
    <property type="match status" value="1"/>
</dbReference>
<gene>
    <name evidence="2" type="ORF">BU24DRAFT_460973</name>
</gene>
<dbReference type="GeneID" id="54289253"/>
<evidence type="ECO:0000313" key="2">
    <source>
        <dbReference type="EMBL" id="KAF2017992.1"/>
    </source>
</evidence>
<name>A0A6A5XXV5_9PLEO</name>
<dbReference type="EMBL" id="ML978068">
    <property type="protein sequence ID" value="KAF2017992.1"/>
    <property type="molecule type" value="Genomic_DNA"/>
</dbReference>
<feature type="domain" description="N-acetyltransferase" evidence="1">
    <location>
        <begin position="3"/>
        <end position="180"/>
    </location>
</feature>
<sequence length="180" mass="20491">MPIQLRPCSHDDMPAIAAIMKHYVLNTVITLAFDPPSIEELEKKWKKTIEAGYPYVIAFEDVDGVQQVVGFGCANGYRGDRRGYRHTAELSLFCHHEYTGRGIGPVLLNKLIQILKAPMHFPDFVPAPRGEDDRTRMLIACMSHDDSSWGAGFGLRDFYVKHGFEEVAHLKKVGRKFDRW</sequence>
<dbReference type="InterPro" id="IPR016181">
    <property type="entry name" value="Acyl_CoA_acyltransferase"/>
</dbReference>
<keyword evidence="2" id="KW-0808">Transferase</keyword>
<evidence type="ECO:0000259" key="1">
    <source>
        <dbReference type="PROSITE" id="PS51186"/>
    </source>
</evidence>
<proteinExistence type="predicted"/>
<dbReference type="Gene3D" id="3.40.630.30">
    <property type="match status" value="1"/>
</dbReference>
<dbReference type="OrthoDB" id="2129362at2759"/>
<dbReference type="InterPro" id="IPR000182">
    <property type="entry name" value="GNAT_dom"/>
</dbReference>
<dbReference type="RefSeq" id="XP_033386331.1">
    <property type="nucleotide sequence ID" value="XM_033531856.1"/>
</dbReference>
<dbReference type="AlphaFoldDB" id="A0A6A5XXV5"/>
<dbReference type="Pfam" id="PF00583">
    <property type="entry name" value="Acetyltransf_1"/>
    <property type="match status" value="1"/>
</dbReference>
<evidence type="ECO:0000313" key="3">
    <source>
        <dbReference type="Proteomes" id="UP000799778"/>
    </source>
</evidence>
<dbReference type="Proteomes" id="UP000799778">
    <property type="component" value="Unassembled WGS sequence"/>
</dbReference>